<dbReference type="OrthoDB" id="5977668at2759"/>
<dbReference type="InterPro" id="IPR029063">
    <property type="entry name" value="SAM-dependent_MTases_sf"/>
</dbReference>
<dbReference type="GO" id="GO:0008610">
    <property type="term" value="P:lipid biosynthetic process"/>
    <property type="evidence" value="ECO:0007669"/>
    <property type="project" value="InterPro"/>
</dbReference>
<dbReference type="GeneID" id="108979239"/>
<dbReference type="PIRSF" id="PIRSF003085">
    <property type="entry name" value="CMAS"/>
    <property type="match status" value="1"/>
</dbReference>
<keyword evidence="1" id="KW-1185">Reference proteome</keyword>
<dbReference type="Proteomes" id="UP000235220">
    <property type="component" value="Chromosome 7"/>
</dbReference>
<dbReference type="CDD" id="cd02440">
    <property type="entry name" value="AdoMet_MTases"/>
    <property type="match status" value="1"/>
</dbReference>
<dbReference type="KEGG" id="jre:108979239"/>
<dbReference type="Gramene" id="Jr07_22650_p1">
    <property type="protein sequence ID" value="cds.Jr07_22650_p1"/>
    <property type="gene ID" value="Jr07_22650"/>
</dbReference>
<reference evidence="2" key="1">
    <citation type="submission" date="2025-08" db="UniProtKB">
        <authorList>
            <consortium name="RefSeq"/>
        </authorList>
    </citation>
    <scope>IDENTIFICATION</scope>
    <source>
        <tissue evidence="2">Leaves</tissue>
    </source>
</reference>
<sequence>MAAAHDSLPGESGALLSKPKQILVRPSMVEAGARLFVTRFLQTYVSSGCLTLLEEDGTTFTFQGERRKCSLKIVLKVHSPQFYWKVMTRADLGLADAYIDGDISFTDKNEGLLNLFMILIASRESNSSVSRSKSRRGWWTPLLFTAGITSAKYFFKHLLRQNTLTQGRRNISRHYDLSNEFFSLFLDGTMQYSSAVFKKEDEDLKVAQLRKISLLIEMARIDKKHEVLDIGCGWGGFAIEAVKQTGCKYTGITLSEAQLKYAEKKVKDAGLQDHIRLLLCDYRQLPPTYKYDRIISCEMIEHVGHEYMEDFFGCCESLLAEDGLLVLQFISIPDERYNEYRQSSDFIKEYIFPGGCLPSLSRITAAMASASRFSVELLANIGIHYYQTLRCWRKNFTENRSKIIALGFDEKFIRTWEYYFEYCAAGFKSRTLGDYQIVFTRPGNHAAFGNPYQTDVPSGVDHHPVPDGEIETSN</sequence>
<dbReference type="InterPro" id="IPR003333">
    <property type="entry name" value="CMAS"/>
</dbReference>
<gene>
    <name evidence="2" type="primary">LOC108979239</name>
</gene>
<dbReference type="InterPro" id="IPR026669">
    <property type="entry name" value="Arsenite_MeTrfase-like"/>
</dbReference>
<dbReference type="RefSeq" id="XP_018805416.1">
    <property type="nucleotide sequence ID" value="XM_018949871.2"/>
</dbReference>
<dbReference type="PANTHER" id="PTHR43675:SF25">
    <property type="entry name" value="CYCLOPROPANE FATTY ACID SYNTHASE"/>
    <property type="match status" value="1"/>
</dbReference>
<organism evidence="1 2">
    <name type="scientific">Juglans regia</name>
    <name type="common">English walnut</name>
    <dbReference type="NCBI Taxonomy" id="51240"/>
    <lineage>
        <taxon>Eukaryota</taxon>
        <taxon>Viridiplantae</taxon>
        <taxon>Streptophyta</taxon>
        <taxon>Embryophyta</taxon>
        <taxon>Tracheophyta</taxon>
        <taxon>Spermatophyta</taxon>
        <taxon>Magnoliopsida</taxon>
        <taxon>eudicotyledons</taxon>
        <taxon>Gunneridae</taxon>
        <taxon>Pentapetalae</taxon>
        <taxon>rosids</taxon>
        <taxon>fabids</taxon>
        <taxon>Fagales</taxon>
        <taxon>Juglandaceae</taxon>
        <taxon>Juglans</taxon>
    </lineage>
</organism>
<dbReference type="Pfam" id="PF02353">
    <property type="entry name" value="CMAS"/>
    <property type="match status" value="1"/>
</dbReference>
<dbReference type="PANTHER" id="PTHR43675">
    <property type="entry name" value="ARSENITE METHYLTRANSFERASE"/>
    <property type="match status" value="1"/>
</dbReference>
<dbReference type="AlphaFoldDB" id="A0A2I4DE52"/>
<protein>
    <submittedName>
        <fullName evidence="2">Tuberculostearic acid methyltransferase UfaA1-like isoform X1</fullName>
    </submittedName>
</protein>
<evidence type="ECO:0000313" key="2">
    <source>
        <dbReference type="RefSeq" id="XP_018805416.1"/>
    </source>
</evidence>
<dbReference type="GO" id="GO:0008168">
    <property type="term" value="F:methyltransferase activity"/>
    <property type="evidence" value="ECO:0000318"/>
    <property type="project" value="GO_Central"/>
</dbReference>
<evidence type="ECO:0000313" key="1">
    <source>
        <dbReference type="Proteomes" id="UP000235220"/>
    </source>
</evidence>
<dbReference type="STRING" id="51240.A0A2I4DE52"/>
<name>A0A2I4DE52_JUGRE</name>
<dbReference type="Gene3D" id="3.40.50.150">
    <property type="entry name" value="Vaccinia Virus protein VP39"/>
    <property type="match status" value="1"/>
</dbReference>
<accession>A0A2I4DE52</accession>
<proteinExistence type="predicted"/>
<dbReference type="SUPFAM" id="SSF53335">
    <property type="entry name" value="S-adenosyl-L-methionine-dependent methyltransferases"/>
    <property type="match status" value="1"/>
</dbReference>